<reference evidence="2" key="1">
    <citation type="submission" date="2025-08" db="UniProtKB">
        <authorList>
            <consortium name="Ensembl"/>
        </authorList>
    </citation>
    <scope>IDENTIFICATION</scope>
</reference>
<reference evidence="2" key="2">
    <citation type="submission" date="2025-09" db="UniProtKB">
        <authorList>
            <consortium name="Ensembl"/>
        </authorList>
    </citation>
    <scope>IDENTIFICATION</scope>
</reference>
<keyword evidence="3" id="KW-1185">Reference proteome</keyword>
<evidence type="ECO:0000256" key="1">
    <source>
        <dbReference type="ARBA" id="ARBA00009482"/>
    </source>
</evidence>
<dbReference type="Gene3D" id="2.130.10.10">
    <property type="entry name" value="YVTN repeat-like/Quinoprotein amine dehydrogenase"/>
    <property type="match status" value="1"/>
</dbReference>
<dbReference type="InterPro" id="IPR015505">
    <property type="entry name" value="Coronin"/>
</dbReference>
<accession>A0A8C5H8U0</accession>
<comment type="similarity">
    <text evidence="1">Belongs to the WD repeat coronin family.</text>
</comment>
<protein>
    <submittedName>
        <fullName evidence="2">Uncharacterized protein</fullName>
    </submittedName>
</protein>
<dbReference type="Proteomes" id="UP000694680">
    <property type="component" value="Unassembled WGS sequence"/>
</dbReference>
<organism evidence="2 3">
    <name type="scientific">Gouania willdenowi</name>
    <name type="common">Blunt-snouted clingfish</name>
    <name type="synonym">Lepadogaster willdenowi</name>
    <dbReference type="NCBI Taxonomy" id="441366"/>
    <lineage>
        <taxon>Eukaryota</taxon>
        <taxon>Metazoa</taxon>
        <taxon>Chordata</taxon>
        <taxon>Craniata</taxon>
        <taxon>Vertebrata</taxon>
        <taxon>Euteleostomi</taxon>
        <taxon>Actinopterygii</taxon>
        <taxon>Neopterygii</taxon>
        <taxon>Teleostei</taxon>
        <taxon>Neoteleostei</taxon>
        <taxon>Acanthomorphata</taxon>
        <taxon>Ovalentaria</taxon>
        <taxon>Blenniimorphae</taxon>
        <taxon>Blenniiformes</taxon>
        <taxon>Gobiesocoidei</taxon>
        <taxon>Gobiesocidae</taxon>
        <taxon>Gobiesocinae</taxon>
        <taxon>Gouania</taxon>
    </lineage>
</organism>
<dbReference type="Ensembl" id="ENSGWIT00000044652.1">
    <property type="protein sequence ID" value="ENSGWIP00000041116.1"/>
    <property type="gene ID" value="ENSGWIG00000020719.1"/>
</dbReference>
<dbReference type="SUPFAM" id="SSF50978">
    <property type="entry name" value="WD40 repeat-like"/>
    <property type="match status" value="1"/>
</dbReference>
<proteinExistence type="inferred from homology"/>
<dbReference type="InterPro" id="IPR015943">
    <property type="entry name" value="WD40/YVTN_repeat-like_dom_sf"/>
</dbReference>
<evidence type="ECO:0000313" key="2">
    <source>
        <dbReference type="Ensembl" id="ENSGWIP00000041116.1"/>
    </source>
</evidence>
<name>A0A8C5H8U0_GOUWI</name>
<dbReference type="InterPro" id="IPR036322">
    <property type="entry name" value="WD40_repeat_dom_sf"/>
</dbReference>
<dbReference type="PANTHER" id="PTHR10856">
    <property type="entry name" value="CORONIN"/>
    <property type="match status" value="1"/>
</dbReference>
<dbReference type="PANTHER" id="PTHR10856:SF20">
    <property type="entry name" value="CORONIN-7"/>
    <property type="match status" value="1"/>
</dbReference>
<dbReference type="AlphaFoldDB" id="A0A8C5H8U0"/>
<sequence>ASSKLVAFNAEQTNKLLKVSDGQWSLTQVSCHSDLVTDMDFSPFDERLLATCSADETLSRFPQDFSSPDLTLHPGLGRLELLLFHPTSSGVLAVGTTRSPLIWDVTQVTLMFAVLVLVSLDGDPPHTSSPYHEPTLAAADPAPHALISINKVL</sequence>
<evidence type="ECO:0000313" key="3">
    <source>
        <dbReference type="Proteomes" id="UP000694680"/>
    </source>
</evidence>